<proteinExistence type="predicted"/>
<evidence type="ECO:0000313" key="3">
    <source>
        <dbReference type="EMBL" id="KTG08767.1"/>
    </source>
</evidence>
<reference evidence="3 4" key="1">
    <citation type="submission" date="2015-12" db="EMBL/GenBank/DDBJ databases">
        <title>Haloprofundus marisrubri gen. nov., sp. nov., an extremely halophilic archaeon isolated from the Discovery deep brine-seawater interface in the Red Sea.</title>
        <authorList>
            <person name="Zhang G."/>
            <person name="Stingl U."/>
            <person name="Rashid M."/>
        </authorList>
    </citation>
    <scope>NUCLEOTIDE SEQUENCE [LARGE SCALE GENOMIC DNA]</scope>
    <source>
        <strain evidence="3 4">SB9</strain>
    </source>
</reference>
<feature type="domain" description="CBS" evidence="2">
    <location>
        <begin position="53"/>
        <end position="113"/>
    </location>
</feature>
<dbReference type="PROSITE" id="PS51371">
    <property type="entry name" value="CBS"/>
    <property type="match status" value="1"/>
</dbReference>
<name>A0A0W1R654_9EURY</name>
<keyword evidence="4" id="KW-1185">Reference proteome</keyword>
<dbReference type="Gene3D" id="3.10.580.10">
    <property type="entry name" value="CBS-domain"/>
    <property type="match status" value="1"/>
</dbReference>
<dbReference type="Proteomes" id="UP000054387">
    <property type="component" value="Unassembled WGS sequence"/>
</dbReference>
<keyword evidence="1" id="KW-0129">CBS domain</keyword>
<evidence type="ECO:0000256" key="1">
    <source>
        <dbReference type="PROSITE-ProRule" id="PRU00703"/>
    </source>
</evidence>
<accession>A0A0W1R654</accession>
<dbReference type="EMBL" id="LOPU01000029">
    <property type="protein sequence ID" value="KTG08767.1"/>
    <property type="molecule type" value="Genomic_DNA"/>
</dbReference>
<protein>
    <recommendedName>
        <fullName evidence="2">CBS domain-containing protein</fullName>
    </recommendedName>
</protein>
<evidence type="ECO:0000259" key="2">
    <source>
        <dbReference type="PROSITE" id="PS51371"/>
    </source>
</evidence>
<dbReference type="InterPro" id="IPR046342">
    <property type="entry name" value="CBS_dom_sf"/>
</dbReference>
<dbReference type="InterPro" id="IPR000644">
    <property type="entry name" value="CBS_dom"/>
</dbReference>
<dbReference type="AlphaFoldDB" id="A0A0W1R654"/>
<gene>
    <name evidence="3" type="ORF">AUR64_13140</name>
</gene>
<comment type="caution">
    <text evidence="3">The sequence shown here is derived from an EMBL/GenBank/DDBJ whole genome shotgun (WGS) entry which is preliminary data.</text>
</comment>
<dbReference type="Pfam" id="PF00571">
    <property type="entry name" value="CBS"/>
    <property type="match status" value="1"/>
</dbReference>
<organism evidence="3 4">
    <name type="scientific">Haloprofundus marisrubri</name>
    <dbReference type="NCBI Taxonomy" id="1514971"/>
    <lineage>
        <taxon>Archaea</taxon>
        <taxon>Methanobacteriati</taxon>
        <taxon>Methanobacteriota</taxon>
        <taxon>Stenosarchaea group</taxon>
        <taxon>Halobacteria</taxon>
        <taxon>Halobacteriales</taxon>
        <taxon>Haloferacaceae</taxon>
        <taxon>Haloprofundus</taxon>
    </lineage>
</organism>
<sequence>MSQRTPLAALTDGLDPSSCVVVLDGERPLGVYSPRELCRDETDPLAPETVGDLTPERPLVVGATISVESCLERAFDDDERFVAVVDDTDRLAGVVTRWQLLAAIERGESAADVVELLVDAPE</sequence>
<evidence type="ECO:0000313" key="4">
    <source>
        <dbReference type="Proteomes" id="UP000054387"/>
    </source>
</evidence>
<dbReference type="SUPFAM" id="SSF54631">
    <property type="entry name" value="CBS-domain pair"/>
    <property type="match status" value="1"/>
</dbReference>